<dbReference type="InterPro" id="IPR051310">
    <property type="entry name" value="MCP_chemotaxis"/>
</dbReference>
<dbReference type="Pfam" id="PF00015">
    <property type="entry name" value="MCPsignal"/>
    <property type="match status" value="1"/>
</dbReference>
<reference evidence="7 8" key="1">
    <citation type="submission" date="2019-04" db="EMBL/GenBank/DDBJ databases">
        <authorList>
            <person name="Hwang J.C."/>
        </authorList>
    </citation>
    <scope>NUCLEOTIDE SEQUENCE [LARGE SCALE GENOMIC DNA]</scope>
    <source>
        <strain evidence="7 8">IMCC35002</strain>
    </source>
</reference>
<keyword evidence="1" id="KW-0145">Chemotaxis</keyword>
<feature type="transmembrane region" description="Helical" evidence="4">
    <location>
        <begin position="273"/>
        <end position="293"/>
    </location>
</feature>
<dbReference type="GO" id="GO:0004888">
    <property type="term" value="F:transmembrane signaling receptor activity"/>
    <property type="evidence" value="ECO:0007669"/>
    <property type="project" value="TreeGrafter"/>
</dbReference>
<dbReference type="GO" id="GO:0006935">
    <property type="term" value="P:chemotaxis"/>
    <property type="evidence" value="ECO:0007669"/>
    <property type="project" value="UniProtKB-KW"/>
</dbReference>
<evidence type="ECO:0000259" key="5">
    <source>
        <dbReference type="PROSITE" id="PS50111"/>
    </source>
</evidence>
<dbReference type="CDD" id="cd12914">
    <property type="entry name" value="PDC1_DGC_like"/>
    <property type="match status" value="1"/>
</dbReference>
<dbReference type="PANTHER" id="PTHR43531">
    <property type="entry name" value="PROTEIN ICFG"/>
    <property type="match status" value="1"/>
</dbReference>
<dbReference type="Gene3D" id="6.10.340.10">
    <property type="match status" value="1"/>
</dbReference>
<feature type="domain" description="Methyl-accepting transducer" evidence="5">
    <location>
        <begin position="398"/>
        <end position="627"/>
    </location>
</feature>
<name>A0A4U1BSK7_9GAMM</name>
<dbReference type="GO" id="GO:0005886">
    <property type="term" value="C:plasma membrane"/>
    <property type="evidence" value="ECO:0007669"/>
    <property type="project" value="TreeGrafter"/>
</dbReference>
<evidence type="ECO:0000256" key="2">
    <source>
        <dbReference type="ARBA" id="ARBA00029447"/>
    </source>
</evidence>
<dbReference type="OrthoDB" id="9765776at2"/>
<dbReference type="CDD" id="cd06225">
    <property type="entry name" value="HAMP"/>
    <property type="match status" value="1"/>
</dbReference>
<dbReference type="InterPro" id="IPR004089">
    <property type="entry name" value="MCPsignal_dom"/>
</dbReference>
<comment type="caution">
    <text evidence="7">The sequence shown here is derived from an EMBL/GenBank/DDBJ whole genome shotgun (WGS) entry which is preliminary data.</text>
</comment>
<dbReference type="RefSeq" id="WP_136862228.1">
    <property type="nucleotide sequence ID" value="NZ_SWCJ01000002.1"/>
</dbReference>
<feature type="domain" description="HAMP" evidence="6">
    <location>
        <begin position="294"/>
        <end position="354"/>
    </location>
</feature>
<organism evidence="7 8">
    <name type="scientific">Ferrimonas aestuarii</name>
    <dbReference type="NCBI Taxonomy" id="2569539"/>
    <lineage>
        <taxon>Bacteria</taxon>
        <taxon>Pseudomonadati</taxon>
        <taxon>Pseudomonadota</taxon>
        <taxon>Gammaproteobacteria</taxon>
        <taxon>Alteromonadales</taxon>
        <taxon>Ferrimonadaceae</taxon>
        <taxon>Ferrimonas</taxon>
    </lineage>
</organism>
<keyword evidence="3" id="KW-0807">Transducer</keyword>
<dbReference type="CDD" id="cd11386">
    <property type="entry name" value="MCP_signal"/>
    <property type="match status" value="1"/>
</dbReference>
<keyword evidence="4" id="KW-0812">Transmembrane</keyword>
<dbReference type="GO" id="GO:0007165">
    <property type="term" value="P:signal transduction"/>
    <property type="evidence" value="ECO:0007669"/>
    <property type="project" value="UniProtKB-KW"/>
</dbReference>
<dbReference type="EMBL" id="SWCJ01000002">
    <property type="protein sequence ID" value="TKB57583.1"/>
    <property type="molecule type" value="Genomic_DNA"/>
</dbReference>
<dbReference type="Gene3D" id="3.30.450.20">
    <property type="entry name" value="PAS domain"/>
    <property type="match status" value="1"/>
</dbReference>
<evidence type="ECO:0000256" key="4">
    <source>
        <dbReference type="SAM" id="Phobius"/>
    </source>
</evidence>
<dbReference type="SUPFAM" id="SSF58104">
    <property type="entry name" value="Methyl-accepting chemotaxis protein (MCP) signaling domain"/>
    <property type="match status" value="1"/>
</dbReference>
<feature type="domain" description="HAMP" evidence="6">
    <location>
        <begin position="355"/>
        <end position="393"/>
    </location>
</feature>
<accession>A0A4U1BSK7</accession>
<evidence type="ECO:0000313" key="7">
    <source>
        <dbReference type="EMBL" id="TKB57583.1"/>
    </source>
</evidence>
<evidence type="ECO:0000256" key="1">
    <source>
        <dbReference type="ARBA" id="ARBA00022500"/>
    </source>
</evidence>
<dbReference type="Pfam" id="PF00672">
    <property type="entry name" value="HAMP"/>
    <property type="match status" value="1"/>
</dbReference>
<keyword evidence="4" id="KW-0472">Membrane</keyword>
<evidence type="ECO:0000256" key="3">
    <source>
        <dbReference type="PROSITE-ProRule" id="PRU00284"/>
    </source>
</evidence>
<dbReference type="PANTHER" id="PTHR43531:SF11">
    <property type="entry name" value="METHYL-ACCEPTING CHEMOTAXIS PROTEIN 3"/>
    <property type="match status" value="1"/>
</dbReference>
<evidence type="ECO:0000259" key="6">
    <source>
        <dbReference type="PROSITE" id="PS50885"/>
    </source>
</evidence>
<dbReference type="SMART" id="SM00283">
    <property type="entry name" value="MA"/>
    <property type="match status" value="1"/>
</dbReference>
<sequence length="643" mass="69142">MILGKFKLDQQFNLLILPLTVLGFAIISFVITSTGLDNLSDRTESAIRGNGELVRKNISQWVQNQDKTLHSLSESPLVKGAQTPSQQQLLSTHLVGLKQAFDYRNVALLDKHGIALAASNSGRIGQNYGQMDYFNQAQSTRGLVISEPRPSRVDGTLLVSMAIKTPNAEVLFLSQSLADFYQRYVDISTLDSNAYSFILSSQCQPLAHPRLGSGSISDESFADLCGVEGSITFEENGNHYQGWSQFEPITGWQIISATNLAPIEASEQQMIEYAIVAAVIISIIIGLTIWLLVRSITSGLSTMVTAADDLSAGDIALSHLDGAHWTRLLGRKDEIGQMASAMNTLIEHQQSQVQGADAIAKGDLTHTISATSSRDSLGNALSDMQQHLQQLVDAVKHTATRVGGTTSRLNTDSLTLSQSATEQFTSISTISAALQEIDSQVKLTADSSEEISGQAQHTLKQAELGTEQMGALIGAMSEIQESGEQISKIMEEITAITEQTNLIALNAAIEAARAGEHGRGFSVVADEVRHLAQRSATAAQKTNQLVGQNQIKMNQGSAIVTQTEKVFSEIVAHINHSADQLSSIAQACREQSSATDELTEGLSQIDAAGHSVSEVAEAVAAQCNELQALANSLRQDTDKFKTH</sequence>
<feature type="transmembrane region" description="Helical" evidence="4">
    <location>
        <begin position="12"/>
        <end position="31"/>
    </location>
</feature>
<comment type="similarity">
    <text evidence="2">Belongs to the methyl-accepting chemotaxis (MCP) protein family.</text>
</comment>
<protein>
    <submittedName>
        <fullName evidence="7">HAMP domain-containing protein</fullName>
    </submittedName>
</protein>
<dbReference type="PROSITE" id="PS50111">
    <property type="entry name" value="CHEMOTAXIS_TRANSDUC_2"/>
    <property type="match status" value="1"/>
</dbReference>
<keyword evidence="8" id="KW-1185">Reference proteome</keyword>
<dbReference type="AlphaFoldDB" id="A0A4U1BSK7"/>
<dbReference type="Proteomes" id="UP000305675">
    <property type="component" value="Unassembled WGS sequence"/>
</dbReference>
<gene>
    <name evidence="7" type="ORF">FCL42_04735</name>
</gene>
<evidence type="ECO:0000313" key="8">
    <source>
        <dbReference type="Proteomes" id="UP000305675"/>
    </source>
</evidence>
<dbReference type="Gene3D" id="1.10.287.950">
    <property type="entry name" value="Methyl-accepting chemotaxis protein"/>
    <property type="match status" value="1"/>
</dbReference>
<keyword evidence="4" id="KW-1133">Transmembrane helix</keyword>
<dbReference type="InterPro" id="IPR003660">
    <property type="entry name" value="HAMP_dom"/>
</dbReference>
<proteinExistence type="inferred from homology"/>
<dbReference type="PROSITE" id="PS50885">
    <property type="entry name" value="HAMP"/>
    <property type="match status" value="2"/>
</dbReference>